<dbReference type="GO" id="GO:0005634">
    <property type="term" value="C:nucleus"/>
    <property type="evidence" value="ECO:0007669"/>
    <property type="project" value="UniProtKB-SubCell"/>
</dbReference>
<dbReference type="PANTHER" id="PTHR10071">
    <property type="entry name" value="TRANSCRIPTION FACTOR GATA FAMILY MEMBER"/>
    <property type="match status" value="1"/>
</dbReference>
<keyword evidence="9" id="KW-1185">Reference proteome</keyword>
<feature type="domain" description="GATA-type" evidence="7">
    <location>
        <begin position="12"/>
        <end position="66"/>
    </location>
</feature>
<accession>A0A9P5MR42</accession>
<evidence type="ECO:0000256" key="2">
    <source>
        <dbReference type="ARBA" id="ARBA00022723"/>
    </source>
</evidence>
<dbReference type="PROSITE" id="PS50114">
    <property type="entry name" value="GATA_ZN_FINGER_2"/>
    <property type="match status" value="1"/>
</dbReference>
<keyword evidence="2" id="KW-0479">Metal-binding</keyword>
<evidence type="ECO:0000256" key="1">
    <source>
        <dbReference type="ARBA" id="ARBA00004123"/>
    </source>
</evidence>
<dbReference type="SUPFAM" id="SSF57716">
    <property type="entry name" value="Glucocorticoid receptor-like (DNA-binding domain)"/>
    <property type="match status" value="1"/>
</dbReference>
<dbReference type="GO" id="GO:0045165">
    <property type="term" value="P:cell fate commitment"/>
    <property type="evidence" value="ECO:0007669"/>
    <property type="project" value="TreeGrafter"/>
</dbReference>
<evidence type="ECO:0000256" key="5">
    <source>
        <dbReference type="ARBA" id="ARBA00023242"/>
    </source>
</evidence>
<evidence type="ECO:0000256" key="3">
    <source>
        <dbReference type="ARBA" id="ARBA00022771"/>
    </source>
</evidence>
<keyword evidence="4" id="KW-0862">Zinc</keyword>
<dbReference type="InterPro" id="IPR039355">
    <property type="entry name" value="Transcription_factor_GATA"/>
</dbReference>
<dbReference type="PANTHER" id="PTHR10071:SF281">
    <property type="entry name" value="BOX A-BINDING FACTOR-RELATED"/>
    <property type="match status" value="1"/>
</dbReference>
<protein>
    <recommendedName>
        <fullName evidence="7">GATA-type domain-containing protein</fullName>
    </recommendedName>
</protein>
<proteinExistence type="predicted"/>
<sequence length="66" mass="7770">FYTDDAGLKLCDRIRRQCFNCRATATTTWRRSILNPGKLVCNKCGLFERTHAVPRPKTFPRRRRSL</sequence>
<dbReference type="OrthoDB" id="515401at2759"/>
<gene>
    <name evidence="8" type="ORF">DFH94DRAFT_620391</name>
</gene>
<keyword evidence="5" id="KW-0539">Nucleus</keyword>
<evidence type="ECO:0000259" key="7">
    <source>
        <dbReference type="PROSITE" id="PS50114"/>
    </source>
</evidence>
<reference evidence="8" key="2">
    <citation type="journal article" date="2020" name="Nat. Commun.">
        <title>Large-scale genome sequencing of mycorrhizal fungi provides insights into the early evolution of symbiotic traits.</title>
        <authorList>
            <person name="Miyauchi S."/>
            <person name="Kiss E."/>
            <person name="Kuo A."/>
            <person name="Drula E."/>
            <person name="Kohler A."/>
            <person name="Sanchez-Garcia M."/>
            <person name="Morin E."/>
            <person name="Andreopoulos B."/>
            <person name="Barry K.W."/>
            <person name="Bonito G."/>
            <person name="Buee M."/>
            <person name="Carver A."/>
            <person name="Chen C."/>
            <person name="Cichocki N."/>
            <person name="Clum A."/>
            <person name="Culley D."/>
            <person name="Crous P.W."/>
            <person name="Fauchery L."/>
            <person name="Girlanda M."/>
            <person name="Hayes R.D."/>
            <person name="Keri Z."/>
            <person name="LaButti K."/>
            <person name="Lipzen A."/>
            <person name="Lombard V."/>
            <person name="Magnuson J."/>
            <person name="Maillard F."/>
            <person name="Murat C."/>
            <person name="Nolan M."/>
            <person name="Ohm R.A."/>
            <person name="Pangilinan J."/>
            <person name="Pereira M.F."/>
            <person name="Perotto S."/>
            <person name="Peter M."/>
            <person name="Pfister S."/>
            <person name="Riley R."/>
            <person name="Sitrit Y."/>
            <person name="Stielow J.B."/>
            <person name="Szollosi G."/>
            <person name="Zifcakova L."/>
            <person name="Stursova M."/>
            <person name="Spatafora J.W."/>
            <person name="Tedersoo L."/>
            <person name="Vaario L.M."/>
            <person name="Yamada A."/>
            <person name="Yan M."/>
            <person name="Wang P."/>
            <person name="Xu J."/>
            <person name="Bruns T."/>
            <person name="Baldrian P."/>
            <person name="Vilgalys R."/>
            <person name="Dunand C."/>
            <person name="Henrissat B."/>
            <person name="Grigoriev I.V."/>
            <person name="Hibbett D."/>
            <person name="Nagy L.G."/>
            <person name="Martin F.M."/>
        </authorList>
    </citation>
    <scope>NUCLEOTIDE SEQUENCE</scope>
    <source>
        <strain evidence="8">Prilba</strain>
    </source>
</reference>
<dbReference type="AlphaFoldDB" id="A0A9P5MR42"/>
<dbReference type="GO" id="GO:0000122">
    <property type="term" value="P:negative regulation of transcription by RNA polymerase II"/>
    <property type="evidence" value="ECO:0007669"/>
    <property type="project" value="TreeGrafter"/>
</dbReference>
<name>A0A9P5MR42_9AGAM</name>
<evidence type="ECO:0000256" key="6">
    <source>
        <dbReference type="PROSITE-ProRule" id="PRU00094"/>
    </source>
</evidence>
<evidence type="ECO:0000313" key="8">
    <source>
        <dbReference type="EMBL" id="KAF8473679.1"/>
    </source>
</evidence>
<evidence type="ECO:0000256" key="4">
    <source>
        <dbReference type="ARBA" id="ARBA00022833"/>
    </source>
</evidence>
<keyword evidence="3 6" id="KW-0863">Zinc-finger</keyword>
<comment type="subcellular location">
    <subcellularLocation>
        <location evidence="1">Nucleus</location>
    </subcellularLocation>
</comment>
<evidence type="ECO:0000313" key="9">
    <source>
        <dbReference type="Proteomes" id="UP000759537"/>
    </source>
</evidence>
<organism evidence="8 9">
    <name type="scientific">Russula ochroleuca</name>
    <dbReference type="NCBI Taxonomy" id="152965"/>
    <lineage>
        <taxon>Eukaryota</taxon>
        <taxon>Fungi</taxon>
        <taxon>Dikarya</taxon>
        <taxon>Basidiomycota</taxon>
        <taxon>Agaricomycotina</taxon>
        <taxon>Agaricomycetes</taxon>
        <taxon>Russulales</taxon>
        <taxon>Russulaceae</taxon>
        <taxon>Russula</taxon>
    </lineage>
</organism>
<reference evidence="8" key="1">
    <citation type="submission" date="2019-10" db="EMBL/GenBank/DDBJ databases">
        <authorList>
            <consortium name="DOE Joint Genome Institute"/>
            <person name="Kuo A."/>
            <person name="Miyauchi S."/>
            <person name="Kiss E."/>
            <person name="Drula E."/>
            <person name="Kohler A."/>
            <person name="Sanchez-Garcia M."/>
            <person name="Andreopoulos B."/>
            <person name="Barry K.W."/>
            <person name="Bonito G."/>
            <person name="Buee M."/>
            <person name="Carver A."/>
            <person name="Chen C."/>
            <person name="Cichocki N."/>
            <person name="Clum A."/>
            <person name="Culley D."/>
            <person name="Crous P.W."/>
            <person name="Fauchery L."/>
            <person name="Girlanda M."/>
            <person name="Hayes R."/>
            <person name="Keri Z."/>
            <person name="LaButti K."/>
            <person name="Lipzen A."/>
            <person name="Lombard V."/>
            <person name="Magnuson J."/>
            <person name="Maillard F."/>
            <person name="Morin E."/>
            <person name="Murat C."/>
            <person name="Nolan M."/>
            <person name="Ohm R."/>
            <person name="Pangilinan J."/>
            <person name="Pereira M."/>
            <person name="Perotto S."/>
            <person name="Peter M."/>
            <person name="Riley R."/>
            <person name="Sitrit Y."/>
            <person name="Stielow B."/>
            <person name="Szollosi G."/>
            <person name="Zifcakova L."/>
            <person name="Stursova M."/>
            <person name="Spatafora J.W."/>
            <person name="Tedersoo L."/>
            <person name="Vaario L.-M."/>
            <person name="Yamada A."/>
            <person name="Yan M."/>
            <person name="Wang P."/>
            <person name="Xu J."/>
            <person name="Bruns T."/>
            <person name="Baldrian P."/>
            <person name="Vilgalys R."/>
            <person name="Henrissat B."/>
            <person name="Grigoriev I.V."/>
            <person name="Hibbett D."/>
            <person name="Nagy L.G."/>
            <person name="Martin F.M."/>
        </authorList>
    </citation>
    <scope>NUCLEOTIDE SEQUENCE</scope>
    <source>
        <strain evidence="8">Prilba</strain>
    </source>
</reference>
<dbReference type="GO" id="GO:0000978">
    <property type="term" value="F:RNA polymerase II cis-regulatory region sequence-specific DNA binding"/>
    <property type="evidence" value="ECO:0007669"/>
    <property type="project" value="TreeGrafter"/>
</dbReference>
<dbReference type="InterPro" id="IPR013088">
    <property type="entry name" value="Znf_NHR/GATA"/>
</dbReference>
<feature type="non-terminal residue" evidence="8">
    <location>
        <position position="66"/>
    </location>
</feature>
<dbReference type="Gene3D" id="3.30.50.10">
    <property type="entry name" value="Erythroid Transcription Factor GATA-1, subunit A"/>
    <property type="match status" value="1"/>
</dbReference>
<dbReference type="GO" id="GO:0045944">
    <property type="term" value="P:positive regulation of transcription by RNA polymerase II"/>
    <property type="evidence" value="ECO:0007669"/>
    <property type="project" value="TreeGrafter"/>
</dbReference>
<dbReference type="Pfam" id="PF00320">
    <property type="entry name" value="GATA"/>
    <property type="match status" value="1"/>
</dbReference>
<dbReference type="EMBL" id="WHVB01000018">
    <property type="protein sequence ID" value="KAF8473679.1"/>
    <property type="molecule type" value="Genomic_DNA"/>
</dbReference>
<feature type="non-terminal residue" evidence="8">
    <location>
        <position position="1"/>
    </location>
</feature>
<dbReference type="GO" id="GO:0008270">
    <property type="term" value="F:zinc ion binding"/>
    <property type="evidence" value="ECO:0007669"/>
    <property type="project" value="UniProtKB-KW"/>
</dbReference>
<dbReference type="SMART" id="SM00401">
    <property type="entry name" value="ZnF_GATA"/>
    <property type="match status" value="1"/>
</dbReference>
<comment type="caution">
    <text evidence="8">The sequence shown here is derived from an EMBL/GenBank/DDBJ whole genome shotgun (WGS) entry which is preliminary data.</text>
</comment>
<dbReference type="GO" id="GO:0000981">
    <property type="term" value="F:DNA-binding transcription factor activity, RNA polymerase II-specific"/>
    <property type="evidence" value="ECO:0007669"/>
    <property type="project" value="TreeGrafter"/>
</dbReference>
<dbReference type="InterPro" id="IPR000679">
    <property type="entry name" value="Znf_GATA"/>
</dbReference>
<dbReference type="Proteomes" id="UP000759537">
    <property type="component" value="Unassembled WGS sequence"/>
</dbReference>